<evidence type="ECO:0000313" key="2">
    <source>
        <dbReference type="EMBL" id="AFM52339.1"/>
    </source>
</evidence>
<feature type="non-terminal residue" evidence="2">
    <location>
        <position position="61"/>
    </location>
</feature>
<organism evidence="2">
    <name type="scientific">Glycine max</name>
    <name type="common">Soybean</name>
    <name type="synonym">Glycine hispida</name>
    <dbReference type="NCBI Taxonomy" id="3847"/>
    <lineage>
        <taxon>Eukaryota</taxon>
        <taxon>Viridiplantae</taxon>
        <taxon>Streptophyta</taxon>
        <taxon>Embryophyta</taxon>
        <taxon>Tracheophyta</taxon>
        <taxon>Spermatophyta</taxon>
        <taxon>Magnoliopsida</taxon>
        <taxon>eudicotyledons</taxon>
        <taxon>Gunneridae</taxon>
        <taxon>Pentapetalae</taxon>
        <taxon>rosids</taxon>
        <taxon>fabids</taxon>
        <taxon>Fabales</taxon>
        <taxon>Fabaceae</taxon>
        <taxon>Papilionoideae</taxon>
        <taxon>50 kb inversion clade</taxon>
        <taxon>NPAAA clade</taxon>
        <taxon>indigoferoid/millettioid clade</taxon>
        <taxon>Phaseoleae</taxon>
        <taxon>Glycine</taxon>
        <taxon>Glycine subgen. Soja</taxon>
    </lineage>
</organism>
<feature type="region of interest" description="Disordered" evidence="1">
    <location>
        <begin position="1"/>
        <end position="24"/>
    </location>
</feature>
<dbReference type="AlphaFoldDB" id="I6RYL5"/>
<protein>
    <submittedName>
        <fullName evidence="2">Uncharacterized protein</fullName>
    </submittedName>
</protein>
<sequence>RSHKPNSEVRVCDDDDDDDDDADEETKTVKEFIDLEILQRSKRNAARDSRTFWNAATEKFK</sequence>
<evidence type="ECO:0000256" key="1">
    <source>
        <dbReference type="SAM" id="MobiDB-lite"/>
    </source>
</evidence>
<name>I6RYL5_SOYBN</name>
<feature type="compositionally biased region" description="Basic and acidic residues" evidence="1">
    <location>
        <begin position="1"/>
        <end position="12"/>
    </location>
</feature>
<reference evidence="2" key="1">
    <citation type="submission" date="2012-04" db="EMBL/GenBank/DDBJ databases">
        <authorList>
            <person name="Jeong S.-C."/>
        </authorList>
    </citation>
    <scope>NUCLEOTIDE SEQUENCE</scope>
</reference>
<proteinExistence type="predicted"/>
<reference evidence="2" key="2">
    <citation type="journal article" date="2013" name="Theor. Appl. Genet.">
        <title>Dynamic genetic features of chromosomes revealed by comparison of soybean genetic and sequence-based physical maps.</title>
        <authorList>
            <person name="Lee W.K."/>
            <person name="Kim N."/>
            <person name="Kim J."/>
            <person name="Moon J.K."/>
            <person name="Jeong N."/>
            <person name="Choi I.Y."/>
            <person name="Kim S.C."/>
            <person name="Chung W.H."/>
            <person name="Kim H.S."/>
            <person name="Lee S.H."/>
            <person name="Jeong S.C."/>
        </authorList>
    </citation>
    <scope>NUCLEOTIDE SEQUENCE</scope>
</reference>
<dbReference type="ExpressionAtlas" id="I6RYL5">
    <property type="expression patterns" value="baseline and differential"/>
</dbReference>
<dbReference type="EMBL" id="JQ898517">
    <property type="protein sequence ID" value="AFM52339.1"/>
    <property type="molecule type" value="Genomic_DNA"/>
</dbReference>
<accession>I6RYL5</accession>
<feature type="compositionally biased region" description="Acidic residues" evidence="1">
    <location>
        <begin position="13"/>
        <end position="24"/>
    </location>
</feature>
<feature type="non-terminal residue" evidence="2">
    <location>
        <position position="1"/>
    </location>
</feature>